<keyword evidence="6 8" id="KW-1133">Transmembrane helix</keyword>
<keyword evidence="7 8" id="KW-0472">Membrane</keyword>
<dbReference type="PRINTS" id="PR00812">
    <property type="entry name" value="BCTERIALGSPF"/>
</dbReference>
<dbReference type="EMBL" id="LCQQ01000022">
    <property type="protein sequence ID" value="KKW20813.1"/>
    <property type="molecule type" value="Genomic_DNA"/>
</dbReference>
<keyword evidence="4" id="KW-0997">Cell inner membrane</keyword>
<feature type="domain" description="Type II secretion system protein GspF" evidence="9">
    <location>
        <begin position="280"/>
        <end position="402"/>
    </location>
</feature>
<evidence type="ECO:0000256" key="7">
    <source>
        <dbReference type="ARBA" id="ARBA00023136"/>
    </source>
</evidence>
<comment type="subcellular location">
    <subcellularLocation>
        <location evidence="1">Cell inner membrane</location>
        <topology evidence="1">Multi-pass membrane protein</topology>
    </subcellularLocation>
</comment>
<feature type="transmembrane region" description="Helical" evidence="8">
    <location>
        <begin position="177"/>
        <end position="199"/>
    </location>
</feature>
<evidence type="ECO:0000313" key="11">
    <source>
        <dbReference type="Proteomes" id="UP000034201"/>
    </source>
</evidence>
<evidence type="ECO:0000259" key="9">
    <source>
        <dbReference type="Pfam" id="PF00482"/>
    </source>
</evidence>
<proteinExistence type="inferred from homology"/>
<keyword evidence="5 8" id="KW-0812">Transmembrane</keyword>
<reference evidence="10 11" key="1">
    <citation type="journal article" date="2015" name="Nature">
        <title>rRNA introns, odd ribosomes, and small enigmatic genomes across a large radiation of phyla.</title>
        <authorList>
            <person name="Brown C.T."/>
            <person name="Hug L.A."/>
            <person name="Thomas B.C."/>
            <person name="Sharon I."/>
            <person name="Castelle C.J."/>
            <person name="Singh A."/>
            <person name="Wilkins M.J."/>
            <person name="Williams K.H."/>
            <person name="Banfield J.F."/>
        </authorList>
    </citation>
    <scope>NUCLEOTIDE SEQUENCE [LARGE SCALE GENOMIC DNA]</scope>
</reference>
<dbReference type="PATRIC" id="fig|1618608.3.peg.351"/>
<comment type="similarity">
    <text evidence="2">Belongs to the GSP F family.</text>
</comment>
<evidence type="ECO:0000313" key="10">
    <source>
        <dbReference type="EMBL" id="KKW20813.1"/>
    </source>
</evidence>
<organism evidence="10 11">
    <name type="scientific">Candidatus Adlerbacteria bacterium GW2011_GWC1_50_9</name>
    <dbReference type="NCBI Taxonomy" id="1618608"/>
    <lineage>
        <taxon>Bacteria</taxon>
        <taxon>Candidatus Adleribacteriota</taxon>
    </lineage>
</organism>
<evidence type="ECO:0000256" key="3">
    <source>
        <dbReference type="ARBA" id="ARBA00022475"/>
    </source>
</evidence>
<evidence type="ECO:0000256" key="6">
    <source>
        <dbReference type="ARBA" id="ARBA00022989"/>
    </source>
</evidence>
<dbReference type="Gene3D" id="1.20.81.30">
    <property type="entry name" value="Type II secretion system (T2SS), domain F"/>
    <property type="match status" value="2"/>
</dbReference>
<evidence type="ECO:0000256" key="5">
    <source>
        <dbReference type="ARBA" id="ARBA00022692"/>
    </source>
</evidence>
<dbReference type="Proteomes" id="UP000034201">
    <property type="component" value="Unassembled WGS sequence"/>
</dbReference>
<dbReference type="PANTHER" id="PTHR30012:SF0">
    <property type="entry name" value="TYPE II SECRETION SYSTEM PROTEIN F-RELATED"/>
    <property type="match status" value="1"/>
</dbReference>
<protein>
    <submittedName>
        <fullName evidence="10">Type II secretion system protein, type IV pilus assembly protein PilC</fullName>
    </submittedName>
</protein>
<evidence type="ECO:0000256" key="8">
    <source>
        <dbReference type="SAM" id="Phobius"/>
    </source>
</evidence>
<dbReference type="GO" id="GO:0005886">
    <property type="term" value="C:plasma membrane"/>
    <property type="evidence" value="ECO:0007669"/>
    <property type="project" value="UniProtKB-SubCell"/>
</dbReference>
<dbReference type="PANTHER" id="PTHR30012">
    <property type="entry name" value="GENERAL SECRETION PATHWAY PROTEIN"/>
    <property type="match status" value="1"/>
</dbReference>
<accession>A0A0G1WPP5</accession>
<gene>
    <name evidence="10" type="ORF">UY61_C0022G0010</name>
</gene>
<evidence type="ECO:0000256" key="2">
    <source>
        <dbReference type="ARBA" id="ARBA00005745"/>
    </source>
</evidence>
<dbReference type="AlphaFoldDB" id="A0A0G1WPP5"/>
<feature type="transmembrane region" description="Helical" evidence="8">
    <location>
        <begin position="219"/>
        <end position="247"/>
    </location>
</feature>
<comment type="caution">
    <text evidence="10">The sequence shown here is derived from an EMBL/GenBank/DDBJ whole genome shotgun (WGS) entry which is preliminary data.</text>
</comment>
<name>A0A0G1WPP5_9BACT</name>
<feature type="domain" description="Type II secretion system protein GspF" evidence="9">
    <location>
        <begin position="77"/>
        <end position="200"/>
    </location>
</feature>
<evidence type="ECO:0000256" key="4">
    <source>
        <dbReference type="ARBA" id="ARBA00022519"/>
    </source>
</evidence>
<keyword evidence="3" id="KW-1003">Cell membrane</keyword>
<dbReference type="InterPro" id="IPR018076">
    <property type="entry name" value="T2SS_GspF_dom"/>
</dbReference>
<sequence length="411" mass="45383">MPTFIYTAAKQNGDIEKSEREAETKTALAQLLKQEGLFLLDVHEKGVKDTAFGKFNLNIGDITSKLKPVSIVDKMFFTRNLAVMLGAGLALTKGLDALEKQSTNGRLKTIIADVRNQIVRGKSFAESLRAHGKIFGELYINMIEVGETTGKLTLVLRLLAKQMKKDYDLRKRVRGAMIYPAIILSVLIIVGTLMMIYVVPQLTATILDLGVDLPTSTKVVIAVSGFISNYILWLIAGFAVWCVLFWYSLKTAPGKRIFDTLVLKVPIFGPLINKFNTARFARTLSYLISSGVPIVRSLEITARVLGNVHFREAADVASQEVQKGKQIHQIISAFPIFQPMVIQMIEVGEETGKISSMLLRLALFFEEEVSNTTKNLASIIEPILMVVIGVAVGLFAISMLQPIYSSLGNIQ</sequence>
<feature type="transmembrane region" description="Helical" evidence="8">
    <location>
        <begin position="383"/>
        <end position="404"/>
    </location>
</feature>
<dbReference type="Pfam" id="PF00482">
    <property type="entry name" value="T2SSF"/>
    <property type="match status" value="2"/>
</dbReference>
<dbReference type="InterPro" id="IPR003004">
    <property type="entry name" value="GspF/PilC"/>
</dbReference>
<dbReference type="FunFam" id="1.20.81.30:FF:000001">
    <property type="entry name" value="Type II secretion system protein F"/>
    <property type="match status" value="2"/>
</dbReference>
<evidence type="ECO:0000256" key="1">
    <source>
        <dbReference type="ARBA" id="ARBA00004429"/>
    </source>
</evidence>
<dbReference type="InterPro" id="IPR042094">
    <property type="entry name" value="T2SS_GspF_sf"/>
</dbReference>